<accession>A0A840I568</accession>
<dbReference type="InterPro" id="IPR036291">
    <property type="entry name" value="NAD(P)-bd_dom_sf"/>
</dbReference>
<dbReference type="Pfam" id="PF01370">
    <property type="entry name" value="Epimerase"/>
    <property type="match status" value="1"/>
</dbReference>
<dbReference type="GO" id="GO:0044877">
    <property type="term" value="F:protein-containing complex binding"/>
    <property type="evidence" value="ECO:0007669"/>
    <property type="project" value="TreeGrafter"/>
</dbReference>
<feature type="domain" description="NAD-dependent epimerase/dehydratase" evidence="1">
    <location>
        <begin position="12"/>
        <end position="161"/>
    </location>
</feature>
<comment type="caution">
    <text evidence="2">The sequence shown here is derived from an EMBL/GenBank/DDBJ whole genome shotgun (WGS) entry which is preliminary data.</text>
</comment>
<dbReference type="PANTHER" id="PTHR12126">
    <property type="entry name" value="NADH-UBIQUINONE OXIDOREDUCTASE 39 KDA SUBUNIT-RELATED"/>
    <property type="match status" value="1"/>
</dbReference>
<reference evidence="2 3" key="1">
    <citation type="submission" date="2020-08" db="EMBL/GenBank/DDBJ databases">
        <title>Genomic Encyclopedia of Type Strains, Phase IV (KMG-IV): sequencing the most valuable type-strain genomes for metagenomic binning, comparative biology and taxonomic classification.</title>
        <authorList>
            <person name="Goeker M."/>
        </authorList>
    </citation>
    <scope>NUCLEOTIDE SEQUENCE [LARGE SCALE GENOMIC DNA]</scope>
    <source>
        <strain evidence="2 3">DSM 102850</strain>
    </source>
</reference>
<keyword evidence="3" id="KW-1185">Reference proteome</keyword>
<dbReference type="Gene3D" id="3.40.50.720">
    <property type="entry name" value="NAD(P)-binding Rossmann-like Domain"/>
    <property type="match status" value="1"/>
</dbReference>
<dbReference type="InterPro" id="IPR001509">
    <property type="entry name" value="Epimerase_deHydtase"/>
</dbReference>
<dbReference type="AlphaFoldDB" id="A0A840I568"/>
<organism evidence="2 3">
    <name type="scientific">Parvularcula dongshanensis</name>
    <dbReference type="NCBI Taxonomy" id="1173995"/>
    <lineage>
        <taxon>Bacteria</taxon>
        <taxon>Pseudomonadati</taxon>
        <taxon>Pseudomonadota</taxon>
        <taxon>Alphaproteobacteria</taxon>
        <taxon>Parvularculales</taxon>
        <taxon>Parvularculaceae</taxon>
        <taxon>Parvularcula</taxon>
    </lineage>
</organism>
<proteinExistence type="predicted"/>
<dbReference type="SUPFAM" id="SSF51735">
    <property type="entry name" value="NAD(P)-binding Rossmann-fold domains"/>
    <property type="match status" value="1"/>
</dbReference>
<gene>
    <name evidence="2" type="ORF">GGQ59_001695</name>
</gene>
<evidence type="ECO:0000313" key="3">
    <source>
        <dbReference type="Proteomes" id="UP000563524"/>
    </source>
</evidence>
<dbReference type="RefSeq" id="WP_183817507.1">
    <property type="nucleotide sequence ID" value="NZ_JACHOB010000003.1"/>
</dbReference>
<evidence type="ECO:0000259" key="1">
    <source>
        <dbReference type="Pfam" id="PF01370"/>
    </source>
</evidence>
<protein>
    <submittedName>
        <fullName evidence="2">Uncharacterized protein YbjT (DUF2867 family)</fullName>
    </submittedName>
</protein>
<dbReference type="EMBL" id="JACHOB010000003">
    <property type="protein sequence ID" value="MBB4659170.1"/>
    <property type="molecule type" value="Genomic_DNA"/>
</dbReference>
<dbReference type="InterPro" id="IPR051207">
    <property type="entry name" value="ComplexI_NDUFA9_subunit"/>
</dbReference>
<sequence>MTGQTERPVLALTGATGLVGRAVLRAAAGRGVAVRALYRTRPGPEGAEWVRGDLSDEAALRGLCDGATAVLHVAGATASLGDRGFHEVNVVGAARIAEAARQAGAGRFVLVSSQAARAPALSAYARSKRLGETAVRRAVGEMPVAVVRPPAVFGPGDEATEPLLAALRRGLLPVPGGRGWRGRRFAAIPADALAEYLLDAAMQPSQPQALSEPASYPDLSWEAFAGAAATAGHPARLLPVPPFLLRMAGLVCDFAARVTRRPAVFGAGKAREMLHSDWRAAGPAVNSPPLAAALRPLLGTSRADQKILTRAQAGQGRPLTRHS</sequence>
<dbReference type="PANTHER" id="PTHR12126:SF11">
    <property type="entry name" value="NADH DEHYDROGENASE [UBIQUINONE] 1 ALPHA SUBCOMPLEX SUBUNIT 9, MITOCHONDRIAL"/>
    <property type="match status" value="1"/>
</dbReference>
<dbReference type="Proteomes" id="UP000563524">
    <property type="component" value="Unassembled WGS sequence"/>
</dbReference>
<name>A0A840I568_9PROT</name>
<evidence type="ECO:0000313" key="2">
    <source>
        <dbReference type="EMBL" id="MBB4659170.1"/>
    </source>
</evidence>